<evidence type="ECO:0008006" key="5">
    <source>
        <dbReference type="Google" id="ProtNLM"/>
    </source>
</evidence>
<comment type="caution">
    <text evidence="3">The sequence shown here is derived from an EMBL/GenBank/DDBJ whole genome shotgun (WGS) entry which is preliminary data.</text>
</comment>
<feature type="region of interest" description="Disordered" evidence="2">
    <location>
        <begin position="106"/>
        <end position="194"/>
    </location>
</feature>
<organism evidence="3 4">
    <name type="scientific">Petrolisthes manimaculis</name>
    <dbReference type="NCBI Taxonomy" id="1843537"/>
    <lineage>
        <taxon>Eukaryota</taxon>
        <taxon>Metazoa</taxon>
        <taxon>Ecdysozoa</taxon>
        <taxon>Arthropoda</taxon>
        <taxon>Crustacea</taxon>
        <taxon>Multicrustacea</taxon>
        <taxon>Malacostraca</taxon>
        <taxon>Eumalacostraca</taxon>
        <taxon>Eucarida</taxon>
        <taxon>Decapoda</taxon>
        <taxon>Pleocyemata</taxon>
        <taxon>Anomura</taxon>
        <taxon>Galatheoidea</taxon>
        <taxon>Porcellanidae</taxon>
        <taxon>Petrolisthes</taxon>
    </lineage>
</organism>
<feature type="compositionally biased region" description="Low complexity" evidence="2">
    <location>
        <begin position="127"/>
        <end position="138"/>
    </location>
</feature>
<evidence type="ECO:0000256" key="2">
    <source>
        <dbReference type="SAM" id="MobiDB-lite"/>
    </source>
</evidence>
<dbReference type="AlphaFoldDB" id="A0AAE1PSZ2"/>
<reference evidence="3" key="1">
    <citation type="submission" date="2023-11" db="EMBL/GenBank/DDBJ databases">
        <title>Genome assemblies of two species of porcelain crab, Petrolisthes cinctipes and Petrolisthes manimaculis (Anomura: Porcellanidae).</title>
        <authorList>
            <person name="Angst P."/>
        </authorList>
    </citation>
    <scope>NUCLEOTIDE SEQUENCE</scope>
    <source>
        <strain evidence="3">PB745_02</strain>
        <tissue evidence="3">Gill</tissue>
    </source>
</reference>
<dbReference type="PANTHER" id="PTHR15323:SF6">
    <property type="entry name" value="CELL DIVISION CYCLE PROTEIN 123 HOMOLOG"/>
    <property type="match status" value="1"/>
</dbReference>
<dbReference type="InterPro" id="IPR009772">
    <property type="entry name" value="CDC123"/>
</dbReference>
<accession>A0AAE1PSZ2</accession>
<evidence type="ECO:0000313" key="3">
    <source>
        <dbReference type="EMBL" id="KAK4312717.1"/>
    </source>
</evidence>
<feature type="compositionally biased region" description="Basic and acidic residues" evidence="2">
    <location>
        <begin position="141"/>
        <end position="155"/>
    </location>
</feature>
<dbReference type="PANTHER" id="PTHR15323">
    <property type="entry name" value="D123 PROTEIN"/>
    <property type="match status" value="1"/>
</dbReference>
<evidence type="ECO:0000313" key="4">
    <source>
        <dbReference type="Proteomes" id="UP001292094"/>
    </source>
</evidence>
<gene>
    <name evidence="3" type="ORF">Pmani_015870</name>
</gene>
<keyword evidence="4" id="KW-1185">Reference proteome</keyword>
<dbReference type="Proteomes" id="UP001292094">
    <property type="component" value="Unassembled WGS sequence"/>
</dbReference>
<sequence length="551" mass="62528">MSRLGHGSLTSVRISTDGHRQCSLHADCWSSEGFDPEACQVCSPWVLDLQRSSPEARNSLESSALLRKAWTRARKMRIKLGLEAVWRNFTLGTSLAILRQRTISSERPPLDPLPALDSEHEEEDAAPARSPSFASSPSGRKPRESPKKDSRERKDKKEKRKRRDRDTSSSPTPRRRKSRSSTPTVSREEASSLSSHIVIPLSAEVLTYLQDNGTLVLPEGVQPEPTYKRDSEEVEEWDHCEVSGGVVEGPKLEEFNIKLRDAIKRLGGSVFPKLNWSSPKDASWIAFNNSLRCCTPGDVYLLLKSSSFITHDLTAPFKDCDNQSETNTDHEYCLVLRRWMEINPAFEFRCFVRNRDLIGISQRDISQSYSCIGADQANIRSDIVSFWRENIENRFPLLNYVIDVYRPAKDNVILLDFNPFGETTDGLLFSWKELQGEDDTRQGLNRVIEEESSESSIIEPLGRSLDELNERNTMDSNREAYQQSTSSRTATEFRFISDATGVQPRPYMQYSLPVDILDLSTGQDPMKLVDFLQMKIQTEGDDTSDEEDVPS</sequence>
<name>A0AAE1PSZ2_9EUCA</name>
<proteinExistence type="inferred from homology"/>
<dbReference type="Pfam" id="PF07065">
    <property type="entry name" value="D123"/>
    <property type="match status" value="1"/>
</dbReference>
<evidence type="ECO:0000256" key="1">
    <source>
        <dbReference type="ARBA" id="ARBA00011047"/>
    </source>
</evidence>
<dbReference type="EMBL" id="JAWZYT010001381">
    <property type="protein sequence ID" value="KAK4312717.1"/>
    <property type="molecule type" value="Genomic_DNA"/>
</dbReference>
<protein>
    <recommendedName>
        <fullName evidence="5">Cell division cycle protein 123 homolog</fullName>
    </recommendedName>
</protein>
<dbReference type="GO" id="GO:0005737">
    <property type="term" value="C:cytoplasm"/>
    <property type="evidence" value="ECO:0007669"/>
    <property type="project" value="TreeGrafter"/>
</dbReference>
<comment type="similarity">
    <text evidence="1">Belongs to the CDC123 family.</text>
</comment>